<protein>
    <submittedName>
        <fullName evidence="2">Exopolysaccharide synthesis, ExoD</fullName>
    </submittedName>
</protein>
<feature type="transmembrane region" description="Helical" evidence="1">
    <location>
        <begin position="32"/>
        <end position="58"/>
    </location>
</feature>
<keyword evidence="3" id="KW-1185">Reference proteome</keyword>
<evidence type="ECO:0000313" key="2">
    <source>
        <dbReference type="EMBL" id="EPX86806.1"/>
    </source>
</evidence>
<name>S9QZI9_9RHOB</name>
<dbReference type="AlphaFoldDB" id="S9QZI9"/>
<dbReference type="Pfam" id="PF06055">
    <property type="entry name" value="ExoD"/>
    <property type="match status" value="1"/>
</dbReference>
<dbReference type="HOGENOM" id="CLU_093444_1_0_5"/>
<accession>S9QZI9</accession>
<dbReference type="Proteomes" id="UP000015347">
    <property type="component" value="Unassembled WGS sequence"/>
</dbReference>
<feature type="transmembrane region" description="Helical" evidence="1">
    <location>
        <begin position="158"/>
        <end position="178"/>
    </location>
</feature>
<gene>
    <name evidence="2" type="ORF">Salmuc_01455</name>
</gene>
<dbReference type="eggNOG" id="COG3932">
    <property type="taxonomic scope" value="Bacteria"/>
</dbReference>
<keyword evidence="1" id="KW-0812">Transmembrane</keyword>
<dbReference type="PIRSF" id="PIRSF033239">
    <property type="entry name" value="ExoD"/>
    <property type="match status" value="1"/>
</dbReference>
<organism evidence="2 3">
    <name type="scientific">Salipiger mucosus DSM 16094</name>
    <dbReference type="NCBI Taxonomy" id="1123237"/>
    <lineage>
        <taxon>Bacteria</taxon>
        <taxon>Pseudomonadati</taxon>
        <taxon>Pseudomonadota</taxon>
        <taxon>Alphaproteobacteria</taxon>
        <taxon>Rhodobacterales</taxon>
        <taxon>Roseobacteraceae</taxon>
        <taxon>Salipiger</taxon>
    </lineage>
</organism>
<comment type="caution">
    <text evidence="2">The sequence shown here is derived from an EMBL/GenBank/DDBJ whole genome shotgun (WGS) entry which is preliminary data.</text>
</comment>
<evidence type="ECO:0000313" key="3">
    <source>
        <dbReference type="Proteomes" id="UP000015347"/>
    </source>
</evidence>
<dbReference type="InterPro" id="IPR010331">
    <property type="entry name" value="ExoD"/>
</dbReference>
<dbReference type="PANTHER" id="PTHR41795">
    <property type="entry name" value="EXOPOLYSACCHARIDE SYNTHESIS PROTEIN"/>
    <property type="match status" value="1"/>
</dbReference>
<dbReference type="PANTHER" id="PTHR41795:SF1">
    <property type="entry name" value="EXOPOLYSACCHARIDE SYNTHESIS PROTEIN"/>
    <property type="match status" value="1"/>
</dbReference>
<reference evidence="3" key="1">
    <citation type="journal article" date="2014" name="Stand. Genomic Sci.">
        <title>Genome sequence of the exopolysaccharide-producing Salipiger mucosus type strain (DSM 16094(T)), a moderately halophilic member of the Roseobacter clade.</title>
        <authorList>
            <person name="Riedel T."/>
            <person name="Spring S."/>
            <person name="Fiebig A."/>
            <person name="Petersen J."/>
            <person name="Kyrpides N.C."/>
            <person name="Goker M."/>
            <person name="Klenk H.P."/>
        </authorList>
    </citation>
    <scope>NUCLEOTIDE SEQUENCE [LARGE SCALE GENOMIC DNA]</scope>
    <source>
        <strain evidence="3">DSM 16094</strain>
    </source>
</reference>
<keyword evidence="1" id="KW-1133">Transmembrane helix</keyword>
<proteinExistence type="predicted"/>
<feature type="transmembrane region" description="Helical" evidence="1">
    <location>
        <begin position="113"/>
        <end position="130"/>
    </location>
</feature>
<evidence type="ECO:0000256" key="1">
    <source>
        <dbReference type="SAM" id="Phobius"/>
    </source>
</evidence>
<sequence>MDEAAHGDTVTPRDLLKSFGDSSFLPVMMVPALLVVSPLSGIPLFSSICGLTIAFIALQLLLARRHIWLPAFIMDRRIDGARARAAVTKLRKFTDWLDNKTRSRLRFMVRPPMRAWLYLLCMLCGLAMPFLELVPFSSSVLGAAVLLFSTALLARDGLFALIGSIAVLSAAMLPFFALGAV</sequence>
<dbReference type="EMBL" id="APVH01000003">
    <property type="protein sequence ID" value="EPX86806.1"/>
    <property type="molecule type" value="Genomic_DNA"/>
</dbReference>
<keyword evidence="1" id="KW-0472">Membrane</keyword>